<accession>A0AAW2JMS3</accession>
<dbReference type="PANTHER" id="PTHR11439">
    <property type="entry name" value="GAG-POL-RELATED RETROTRANSPOSON"/>
    <property type="match status" value="1"/>
</dbReference>
<reference evidence="1" key="2">
    <citation type="journal article" date="2024" name="Plant">
        <title>Genomic evolution and insights into agronomic trait innovations of Sesamum species.</title>
        <authorList>
            <person name="Miao H."/>
            <person name="Wang L."/>
            <person name="Qu L."/>
            <person name="Liu H."/>
            <person name="Sun Y."/>
            <person name="Le M."/>
            <person name="Wang Q."/>
            <person name="Wei S."/>
            <person name="Zheng Y."/>
            <person name="Lin W."/>
            <person name="Duan Y."/>
            <person name="Cao H."/>
            <person name="Xiong S."/>
            <person name="Wang X."/>
            <person name="Wei L."/>
            <person name="Li C."/>
            <person name="Ma Q."/>
            <person name="Ju M."/>
            <person name="Zhao R."/>
            <person name="Li G."/>
            <person name="Mu C."/>
            <person name="Tian Q."/>
            <person name="Mei H."/>
            <person name="Zhang T."/>
            <person name="Gao T."/>
            <person name="Zhang H."/>
        </authorList>
    </citation>
    <scope>NUCLEOTIDE SEQUENCE</scope>
    <source>
        <strain evidence="1">G01</strain>
    </source>
</reference>
<proteinExistence type="predicted"/>
<protein>
    <submittedName>
        <fullName evidence="1">Retrovirus-related Pol polyprotein from transposon TNT 1-94</fullName>
    </submittedName>
</protein>
<sequence>MLIAAKNMHHVLALNALLSLEFDMKDLGSNLGKQNHFKLSIEQSPRQIVRLKIWQKCHMPVQSCCLMYAMVCTRPDLAYVVSQVCKYMSKLDLDDRRSTTRHVFTLREGPICWKSTVQFIVALSTTKAENIAVADAPKEAFSLAGYQRTLVLSKVEFSCTVTVKINLFG</sequence>
<reference evidence="1" key="1">
    <citation type="submission" date="2020-06" db="EMBL/GenBank/DDBJ databases">
        <authorList>
            <person name="Li T."/>
            <person name="Hu X."/>
            <person name="Zhang T."/>
            <person name="Song X."/>
            <person name="Zhang H."/>
            <person name="Dai N."/>
            <person name="Sheng W."/>
            <person name="Hou X."/>
            <person name="Wei L."/>
        </authorList>
    </citation>
    <scope>NUCLEOTIDE SEQUENCE</scope>
    <source>
        <strain evidence="1">G01</strain>
        <tissue evidence="1">Leaf</tissue>
    </source>
</reference>
<dbReference type="EMBL" id="JACGWK010000775">
    <property type="protein sequence ID" value="KAL0294956.1"/>
    <property type="molecule type" value="Genomic_DNA"/>
</dbReference>
<evidence type="ECO:0000313" key="1">
    <source>
        <dbReference type="EMBL" id="KAL0294956.1"/>
    </source>
</evidence>
<dbReference type="AlphaFoldDB" id="A0AAW2JMS3"/>
<comment type="caution">
    <text evidence="1">The sequence shown here is derived from an EMBL/GenBank/DDBJ whole genome shotgun (WGS) entry which is preliminary data.</text>
</comment>
<organism evidence="1">
    <name type="scientific">Sesamum angustifolium</name>
    <dbReference type="NCBI Taxonomy" id="2727405"/>
    <lineage>
        <taxon>Eukaryota</taxon>
        <taxon>Viridiplantae</taxon>
        <taxon>Streptophyta</taxon>
        <taxon>Embryophyta</taxon>
        <taxon>Tracheophyta</taxon>
        <taxon>Spermatophyta</taxon>
        <taxon>Magnoliopsida</taxon>
        <taxon>eudicotyledons</taxon>
        <taxon>Gunneridae</taxon>
        <taxon>Pentapetalae</taxon>
        <taxon>asterids</taxon>
        <taxon>lamiids</taxon>
        <taxon>Lamiales</taxon>
        <taxon>Pedaliaceae</taxon>
        <taxon>Sesamum</taxon>
    </lineage>
</organism>
<gene>
    <name evidence="1" type="ORF">Sangu_3207500</name>
</gene>
<name>A0AAW2JMS3_9LAMI</name>